<sequence>MKRIFILCTVIGCLLVGCNMDVKYETMKNPYEKDSENDPSSNHVESAENVKFELYKGRPLKIAVIGTPPEVREEQVTFTEISFEELTKGETIGYDAVFVMKENLVEASKGQYINIYRNSEIPFFFISAKHRIPFI</sequence>
<keyword evidence="2" id="KW-1185">Reference proteome</keyword>
<dbReference type="EMBL" id="CP041666">
    <property type="protein sequence ID" value="QDP41614.1"/>
    <property type="molecule type" value="Genomic_DNA"/>
</dbReference>
<dbReference type="AlphaFoldDB" id="A0A516KJP7"/>
<dbReference type="OrthoDB" id="2454533at2"/>
<proteinExistence type="predicted"/>
<organism evidence="1 2">
    <name type="scientific">Radiobacillus deserti</name>
    <dbReference type="NCBI Taxonomy" id="2594883"/>
    <lineage>
        <taxon>Bacteria</taxon>
        <taxon>Bacillati</taxon>
        <taxon>Bacillota</taxon>
        <taxon>Bacilli</taxon>
        <taxon>Bacillales</taxon>
        <taxon>Bacillaceae</taxon>
        <taxon>Radiobacillus</taxon>
    </lineage>
</organism>
<accession>A0A516KJP7</accession>
<gene>
    <name evidence="1" type="ORF">FN924_16415</name>
</gene>
<dbReference type="Proteomes" id="UP000315215">
    <property type="component" value="Chromosome"/>
</dbReference>
<name>A0A516KJP7_9BACI</name>
<dbReference type="KEGG" id="aqt:FN924_16415"/>
<dbReference type="PROSITE" id="PS51257">
    <property type="entry name" value="PROKAR_LIPOPROTEIN"/>
    <property type="match status" value="1"/>
</dbReference>
<dbReference type="RefSeq" id="WP_143896332.1">
    <property type="nucleotide sequence ID" value="NZ_CP041666.1"/>
</dbReference>
<reference evidence="1 2" key="1">
    <citation type="submission" date="2019-07" db="EMBL/GenBank/DDBJ databases">
        <authorList>
            <person name="Li J."/>
        </authorList>
    </citation>
    <scope>NUCLEOTIDE SEQUENCE [LARGE SCALE GENOMIC DNA]</scope>
    <source>
        <strain evidence="1 2">TKL69</strain>
    </source>
</reference>
<evidence type="ECO:0000313" key="2">
    <source>
        <dbReference type="Proteomes" id="UP000315215"/>
    </source>
</evidence>
<evidence type="ECO:0000313" key="1">
    <source>
        <dbReference type="EMBL" id="QDP41614.1"/>
    </source>
</evidence>
<protein>
    <submittedName>
        <fullName evidence="1">Uncharacterized protein</fullName>
    </submittedName>
</protein>